<evidence type="ECO:0000256" key="4">
    <source>
        <dbReference type="ARBA" id="ARBA00022452"/>
    </source>
</evidence>
<feature type="region of interest" description="Disordered" evidence="11">
    <location>
        <begin position="697"/>
        <end position="724"/>
    </location>
</feature>
<feature type="domain" description="NolW-like" evidence="13">
    <location>
        <begin position="286"/>
        <end position="366"/>
    </location>
</feature>
<dbReference type="PANTHER" id="PTHR30332">
    <property type="entry name" value="PROBABLE GENERAL SECRETION PATHWAY PROTEIN D"/>
    <property type="match status" value="1"/>
</dbReference>
<dbReference type="NCBIfam" id="TIGR02517">
    <property type="entry name" value="type_II_gspD"/>
    <property type="match status" value="1"/>
</dbReference>
<dbReference type="RefSeq" id="WP_315946179.1">
    <property type="nucleotide sequence ID" value="NZ_JAWCUA010000003.1"/>
</dbReference>
<evidence type="ECO:0000256" key="2">
    <source>
        <dbReference type="ARBA" id="ARBA00006980"/>
    </source>
</evidence>
<evidence type="ECO:0000256" key="9">
    <source>
        <dbReference type="ARBA" id="ARBA00023237"/>
    </source>
</evidence>
<dbReference type="InterPro" id="IPR001775">
    <property type="entry name" value="GspD/PilQ"/>
</dbReference>
<evidence type="ECO:0000256" key="1">
    <source>
        <dbReference type="ARBA" id="ARBA00004442"/>
    </source>
</evidence>
<feature type="domain" description="NolW-like" evidence="13">
    <location>
        <begin position="146"/>
        <end position="207"/>
    </location>
</feature>
<dbReference type="PANTHER" id="PTHR30332:SF24">
    <property type="entry name" value="SECRETIN GSPD-RELATED"/>
    <property type="match status" value="1"/>
</dbReference>
<keyword evidence="9" id="KW-0998">Cell outer membrane</keyword>
<gene>
    <name evidence="15" type="primary">gspD</name>
    <name evidence="15" type="ORF">RT723_05455</name>
</gene>
<sequence length="724" mass="78845">MGLFTTSINNLTTKVIKCIRVTALSSSLTVLALSTLWVSQPVYATQYSPNFKGTDINEFINIVGKILKKTIIIDPTVRGKVNVRSYDLLTEKQYYQFFLNVLEVYGYAVVDMGDSILKVVKAKDAKNSAIPVVGSDAPGVGDEMVTRVVEVKNVSVRELSPLLRQFSNQSGSGHVVHYDPSNVIMMTGSAATVNRLVDIINRVDRAGDLKVEIIKLEFASASEIVRILESIYNAKGNKDQPEFLIPKIVSDDRTNSVIVSGEPQARSRVIKLIERLDAELETTGNTRVHYLKYAKAEEVVKVLTGVSDSLAADSKGGTTNKTSRSQKRDYSIQAHADSNSLVINAEPDMMRSLEQIIRQLDIRRQQVLVEAIIVEVFESNGINLGIQWGSDKLGFTQFTNGAVTPMSQIAGAAYSARDTTTESIVNGYDDNGNTTQNVVATTQEGDYTALATVLSGMSGFATGIVQDGWGAVLQAVRSDTNTNILATPSITTLDNEEASILVGSEVPIITGSSVGSGNANPFQTVDRKEVGIKLSVTPQINEGTAVQLLIDQEVSSVSGATGVDLGINKRSIKTTVLAEDGATIVIGGLIDEDVQESVSKVPLLGDIPYLGHLFRSTGTTKRKRNLMVFIRAVIIREGDTLVGESRRKYNHIRAEQLKSEDEGISLMPFTSHPVLKEWDDSITLPPSFENYLNEKQPDTLKHLNKTTPEQEVKAQQDNESKGDN</sequence>
<keyword evidence="6" id="KW-0732">Signal</keyword>
<keyword evidence="8" id="KW-0472">Membrane</keyword>
<evidence type="ECO:0000259" key="13">
    <source>
        <dbReference type="Pfam" id="PF03958"/>
    </source>
</evidence>
<feature type="domain" description="GspD-like N0" evidence="14">
    <location>
        <begin position="50"/>
        <end position="119"/>
    </location>
</feature>
<evidence type="ECO:0000313" key="16">
    <source>
        <dbReference type="Proteomes" id="UP001257914"/>
    </source>
</evidence>
<keyword evidence="16" id="KW-1185">Reference proteome</keyword>
<evidence type="ECO:0000256" key="8">
    <source>
        <dbReference type="ARBA" id="ARBA00023136"/>
    </source>
</evidence>
<evidence type="ECO:0000313" key="15">
    <source>
        <dbReference type="EMBL" id="MDU0112455.1"/>
    </source>
</evidence>
<keyword evidence="4" id="KW-1134">Transmembrane beta strand</keyword>
<evidence type="ECO:0000256" key="11">
    <source>
        <dbReference type="SAM" id="MobiDB-lite"/>
    </source>
</evidence>
<feature type="domain" description="Type II/III secretion system secretin-like" evidence="12">
    <location>
        <begin position="475"/>
        <end position="636"/>
    </location>
</feature>
<dbReference type="InterPro" id="IPR004846">
    <property type="entry name" value="T2SS/T3SS_dom"/>
</dbReference>
<protein>
    <submittedName>
        <fullName evidence="15">Type II secretion system secretin GspD</fullName>
    </submittedName>
</protein>
<dbReference type="InterPro" id="IPR013356">
    <property type="entry name" value="T2SS_GspD"/>
</dbReference>
<dbReference type="Gene3D" id="3.30.1370.120">
    <property type="match status" value="3"/>
</dbReference>
<dbReference type="InterPro" id="IPR038591">
    <property type="entry name" value="NolW-like_sf"/>
</dbReference>
<evidence type="ECO:0000256" key="5">
    <source>
        <dbReference type="ARBA" id="ARBA00022692"/>
    </source>
</evidence>
<dbReference type="InterPro" id="IPR050810">
    <property type="entry name" value="Bact_Secretion_Sys_Channel"/>
</dbReference>
<comment type="caution">
    <text evidence="15">The sequence shown here is derived from an EMBL/GenBank/DDBJ whole genome shotgun (WGS) entry which is preliminary data.</text>
</comment>
<keyword evidence="3 10" id="KW-0813">Transport</keyword>
<feature type="domain" description="NolW-like" evidence="13">
    <location>
        <begin position="211"/>
        <end position="278"/>
    </location>
</feature>
<reference evidence="15 16" key="1">
    <citation type="submission" date="2023-10" db="EMBL/GenBank/DDBJ databases">
        <title>Psychrosphaera aquimaarina strain SW33 isolated from seawater.</title>
        <authorList>
            <person name="Bayburt H."/>
            <person name="Kim J.M."/>
            <person name="Choi B.J."/>
            <person name="Jeon C.O."/>
        </authorList>
    </citation>
    <scope>NUCLEOTIDE SEQUENCE [LARGE SCALE GENOMIC DNA]</scope>
    <source>
        <strain evidence="15 16">KCTC 52743</strain>
    </source>
</reference>
<evidence type="ECO:0000256" key="10">
    <source>
        <dbReference type="RuleBase" id="RU004004"/>
    </source>
</evidence>
<evidence type="ECO:0000256" key="7">
    <source>
        <dbReference type="ARBA" id="ARBA00022927"/>
    </source>
</evidence>
<comment type="subcellular location">
    <subcellularLocation>
        <location evidence="1 10">Cell outer membrane</location>
    </subcellularLocation>
</comment>
<dbReference type="Proteomes" id="UP001257914">
    <property type="component" value="Unassembled WGS sequence"/>
</dbReference>
<evidence type="ECO:0000256" key="3">
    <source>
        <dbReference type="ARBA" id="ARBA00022448"/>
    </source>
</evidence>
<proteinExistence type="inferred from homology"/>
<evidence type="ECO:0000259" key="12">
    <source>
        <dbReference type="Pfam" id="PF00263"/>
    </source>
</evidence>
<name>A0ABU3QYE1_9GAMM</name>
<dbReference type="InterPro" id="IPR005644">
    <property type="entry name" value="NolW-like"/>
</dbReference>
<dbReference type="PRINTS" id="PR01032">
    <property type="entry name" value="PHAGEIV"/>
</dbReference>
<dbReference type="InterPro" id="IPR049371">
    <property type="entry name" value="GspD-like_N0"/>
</dbReference>
<evidence type="ECO:0000256" key="6">
    <source>
        <dbReference type="ARBA" id="ARBA00022729"/>
    </source>
</evidence>
<feature type="compositionally biased region" description="Basic and acidic residues" evidence="11">
    <location>
        <begin position="708"/>
        <end position="724"/>
    </location>
</feature>
<keyword evidence="5" id="KW-0812">Transmembrane</keyword>
<accession>A0ABU3QYE1</accession>
<comment type="similarity">
    <text evidence="2">Belongs to the bacterial secretin family. GSP D subfamily.</text>
</comment>
<dbReference type="Pfam" id="PF21305">
    <property type="entry name" value="type_II_gspD_N0"/>
    <property type="match status" value="1"/>
</dbReference>
<dbReference type="Pfam" id="PF03958">
    <property type="entry name" value="Secretin_N"/>
    <property type="match status" value="3"/>
</dbReference>
<organism evidence="15 16">
    <name type="scientific">Psychrosphaera aquimarina</name>
    <dbReference type="NCBI Taxonomy" id="2044854"/>
    <lineage>
        <taxon>Bacteria</taxon>
        <taxon>Pseudomonadati</taxon>
        <taxon>Pseudomonadota</taxon>
        <taxon>Gammaproteobacteria</taxon>
        <taxon>Alteromonadales</taxon>
        <taxon>Pseudoalteromonadaceae</taxon>
        <taxon>Psychrosphaera</taxon>
    </lineage>
</organism>
<dbReference type="Pfam" id="PF00263">
    <property type="entry name" value="Secretin"/>
    <property type="match status" value="1"/>
</dbReference>
<dbReference type="PRINTS" id="PR00811">
    <property type="entry name" value="BCTERIALGSPD"/>
</dbReference>
<dbReference type="EMBL" id="JAWCUA010000003">
    <property type="protein sequence ID" value="MDU0112455.1"/>
    <property type="molecule type" value="Genomic_DNA"/>
</dbReference>
<keyword evidence="7" id="KW-0653">Protein transport</keyword>
<evidence type="ECO:0000259" key="14">
    <source>
        <dbReference type="Pfam" id="PF21305"/>
    </source>
</evidence>